<comment type="caution">
    <text evidence="5">The sequence shown here is derived from an EMBL/GenBank/DDBJ whole genome shotgun (WGS) entry which is preliminary data.</text>
</comment>
<evidence type="ECO:0000256" key="1">
    <source>
        <dbReference type="ARBA" id="ARBA00001946"/>
    </source>
</evidence>
<evidence type="ECO:0000256" key="3">
    <source>
        <dbReference type="ARBA" id="ARBA00022842"/>
    </source>
</evidence>
<keyword evidence="2" id="KW-0378">Hydrolase</keyword>
<name>A0ABW3D652_9BACL</name>
<proteinExistence type="predicted"/>
<protein>
    <submittedName>
        <fullName evidence="5">NUDIX domain-containing protein</fullName>
    </submittedName>
</protein>
<reference evidence="6" key="1">
    <citation type="journal article" date="2019" name="Int. J. Syst. Evol. Microbiol.">
        <title>The Global Catalogue of Microorganisms (GCM) 10K type strain sequencing project: providing services to taxonomists for standard genome sequencing and annotation.</title>
        <authorList>
            <consortium name="The Broad Institute Genomics Platform"/>
            <consortium name="The Broad Institute Genome Sequencing Center for Infectious Disease"/>
            <person name="Wu L."/>
            <person name="Ma J."/>
        </authorList>
    </citation>
    <scope>NUCLEOTIDE SEQUENCE [LARGE SCALE GENOMIC DNA]</scope>
    <source>
        <strain evidence="6">CCUG 57263</strain>
    </source>
</reference>
<evidence type="ECO:0000256" key="2">
    <source>
        <dbReference type="ARBA" id="ARBA00022801"/>
    </source>
</evidence>
<evidence type="ECO:0000313" key="5">
    <source>
        <dbReference type="EMBL" id="MFD0868179.1"/>
    </source>
</evidence>
<evidence type="ECO:0000313" key="6">
    <source>
        <dbReference type="Proteomes" id="UP001597120"/>
    </source>
</evidence>
<dbReference type="CDD" id="cd18886">
    <property type="entry name" value="NUDIX_MutT_Nudt1"/>
    <property type="match status" value="1"/>
</dbReference>
<dbReference type="PANTHER" id="PTHR43222:SF2">
    <property type="entry name" value="NUDIX HYDROLASE 23, CHLOROPLASTIC"/>
    <property type="match status" value="1"/>
</dbReference>
<dbReference type="InterPro" id="IPR015797">
    <property type="entry name" value="NUDIX_hydrolase-like_dom_sf"/>
</dbReference>
<evidence type="ECO:0000259" key="4">
    <source>
        <dbReference type="PROSITE" id="PS51462"/>
    </source>
</evidence>
<dbReference type="PANTHER" id="PTHR43222">
    <property type="entry name" value="NUDIX HYDROLASE 23"/>
    <property type="match status" value="1"/>
</dbReference>
<accession>A0ABW3D652</accession>
<dbReference type="EMBL" id="JBHTIU010000010">
    <property type="protein sequence ID" value="MFD0868179.1"/>
    <property type="molecule type" value="Genomic_DNA"/>
</dbReference>
<dbReference type="Proteomes" id="UP001597120">
    <property type="component" value="Unassembled WGS sequence"/>
</dbReference>
<dbReference type="InterPro" id="IPR000086">
    <property type="entry name" value="NUDIX_hydrolase_dom"/>
</dbReference>
<dbReference type="Pfam" id="PF00293">
    <property type="entry name" value="NUDIX"/>
    <property type="match status" value="1"/>
</dbReference>
<dbReference type="RefSeq" id="WP_260982163.1">
    <property type="nucleotide sequence ID" value="NZ_JBHTIU010000010.1"/>
</dbReference>
<organism evidence="5 6">
    <name type="scientific">Paenibacillus residui</name>
    <dbReference type="NCBI Taxonomy" id="629724"/>
    <lineage>
        <taxon>Bacteria</taxon>
        <taxon>Bacillati</taxon>
        <taxon>Bacillota</taxon>
        <taxon>Bacilli</taxon>
        <taxon>Bacillales</taxon>
        <taxon>Paenibacillaceae</taxon>
        <taxon>Paenibacillus</taxon>
    </lineage>
</organism>
<dbReference type="PROSITE" id="PS51462">
    <property type="entry name" value="NUDIX"/>
    <property type="match status" value="1"/>
</dbReference>
<keyword evidence="6" id="KW-1185">Reference proteome</keyword>
<dbReference type="PRINTS" id="PR00502">
    <property type="entry name" value="NUDIXFAMILY"/>
</dbReference>
<dbReference type="InterPro" id="IPR020476">
    <property type="entry name" value="Nudix_hydrolase"/>
</dbReference>
<gene>
    <name evidence="5" type="ORF">ACFQ03_03385</name>
</gene>
<keyword evidence="3" id="KW-0460">Magnesium</keyword>
<comment type="cofactor">
    <cofactor evidence="1">
        <name>Mg(2+)</name>
        <dbReference type="ChEBI" id="CHEBI:18420"/>
    </cofactor>
</comment>
<sequence>MKLENEIAADGVDPLLLKYTICYIRHNDSLLLLNRKSPPVMGLWHGVGGKIEAGESPADSVLREVLEETGIHLDHVRDRGKVTWTTLGGTSGGMYAFLADFPGHLDPQAYITPRETDEGILDWKPIGWVLDPQNNGIPQHARYYLPQLLEDGPSAYEYCCTFKDGNLIDYSAVPLIAQWTASSRE</sequence>
<dbReference type="Gene3D" id="3.90.79.10">
    <property type="entry name" value="Nucleoside Triphosphate Pyrophosphohydrolase"/>
    <property type="match status" value="1"/>
</dbReference>
<feature type="domain" description="Nudix hydrolase" evidence="4">
    <location>
        <begin position="14"/>
        <end position="150"/>
    </location>
</feature>
<dbReference type="SUPFAM" id="SSF55811">
    <property type="entry name" value="Nudix"/>
    <property type="match status" value="1"/>
</dbReference>